<dbReference type="PANTHER" id="PTHR12542:SF38">
    <property type="entry name" value="EXOCYST SUBUNIT EXO70 FAMILY PROTEIN"/>
    <property type="match status" value="1"/>
</dbReference>
<comment type="function">
    <text evidence="3">Component of the exocyst complex.</text>
</comment>
<protein>
    <recommendedName>
        <fullName evidence="3">Exocyst subunit Exo70 family protein</fullName>
    </recommendedName>
</protein>
<dbReference type="InterPro" id="IPR016159">
    <property type="entry name" value="Cullin_repeat-like_dom_sf"/>
</dbReference>
<dbReference type="GO" id="GO:0006887">
    <property type="term" value="P:exocytosis"/>
    <property type="evidence" value="ECO:0007669"/>
    <property type="project" value="UniProtKB-KW"/>
</dbReference>
<evidence type="ECO:0000256" key="2">
    <source>
        <dbReference type="ARBA" id="ARBA00022448"/>
    </source>
</evidence>
<keyword evidence="2 3" id="KW-0813">Transport</keyword>
<dbReference type="Gramene" id="OE9A076753T1">
    <property type="protein sequence ID" value="OE9A076753C1"/>
    <property type="gene ID" value="OE9A076753"/>
</dbReference>
<comment type="similarity">
    <text evidence="1 3">Belongs to the EXO70 family.</text>
</comment>
<proteinExistence type="inferred from homology"/>
<comment type="caution">
    <text evidence="5">The sequence shown here is derived from an EMBL/GenBank/DDBJ whole genome shotgun (WGS) entry which is preliminary data.</text>
</comment>
<evidence type="ECO:0000256" key="1">
    <source>
        <dbReference type="ARBA" id="ARBA00006756"/>
    </source>
</evidence>
<dbReference type="AlphaFoldDB" id="A0A8S0RZQ0"/>
<keyword evidence="3" id="KW-0653">Protein transport</keyword>
<reference evidence="5 6" key="1">
    <citation type="submission" date="2019-12" db="EMBL/GenBank/DDBJ databases">
        <authorList>
            <person name="Alioto T."/>
            <person name="Alioto T."/>
            <person name="Gomez Garrido J."/>
        </authorList>
    </citation>
    <scope>NUCLEOTIDE SEQUENCE [LARGE SCALE GENOMIC DNA]</scope>
</reference>
<dbReference type="EMBL" id="CACTIH010003774">
    <property type="protein sequence ID" value="CAA2984639.1"/>
    <property type="molecule type" value="Genomic_DNA"/>
</dbReference>
<name>A0A8S0RZQ0_OLEEU</name>
<gene>
    <name evidence="5" type="ORF">OLEA9_A076753</name>
</gene>
<dbReference type="GO" id="GO:0015031">
    <property type="term" value="P:protein transport"/>
    <property type="evidence" value="ECO:0007669"/>
    <property type="project" value="UniProtKB-KW"/>
</dbReference>
<dbReference type="Pfam" id="PF03081">
    <property type="entry name" value="Exo70_C"/>
    <property type="match status" value="1"/>
</dbReference>
<dbReference type="Proteomes" id="UP000594638">
    <property type="component" value="Unassembled WGS sequence"/>
</dbReference>
<dbReference type="Gene3D" id="1.20.1280.170">
    <property type="entry name" value="Exocyst complex component Exo70"/>
    <property type="match status" value="1"/>
</dbReference>
<dbReference type="GO" id="GO:0005546">
    <property type="term" value="F:phosphatidylinositol-4,5-bisphosphate binding"/>
    <property type="evidence" value="ECO:0007669"/>
    <property type="project" value="InterPro"/>
</dbReference>
<keyword evidence="3" id="KW-0268">Exocytosis</keyword>
<dbReference type="InterPro" id="IPR046364">
    <property type="entry name" value="Exo70_C"/>
</dbReference>
<evidence type="ECO:0000313" key="5">
    <source>
        <dbReference type="EMBL" id="CAA2984639.1"/>
    </source>
</evidence>
<keyword evidence="6" id="KW-1185">Reference proteome</keyword>
<dbReference type="OrthoDB" id="1922221at2759"/>
<dbReference type="GO" id="GO:0000145">
    <property type="term" value="C:exocyst"/>
    <property type="evidence" value="ECO:0007669"/>
    <property type="project" value="InterPro"/>
</dbReference>
<dbReference type="SUPFAM" id="SSF74788">
    <property type="entry name" value="Cullin repeat-like"/>
    <property type="match status" value="1"/>
</dbReference>
<sequence length="632" mass="71539">MPRKGMRSLLFSPKMSTPSSPVSYFPSPSRFGFSPSRPSFSESVMNRTLEMGEPIIMKWNPESTTFAKVTSLFYDNRKEAIDFIKWVRNLQKAMKLFITGNSNSEKLVRAQNLMQIAMKRLQKEFYQILSMNRAHLDPESVSTRSSITSVRSSVSDFYDEEDDDDDIRIVNECITEVEDASSIAMADLKLIADCMISCGYAKECLKIYTIIRKSIVDEGIFKLGVVKLSASQVHKMDWNALELRINHWLNAVRTAVKTLFAGERILCDHVFASSDSIRESCFNEITKEGAMILFGFPENVAKNSKKLPDKVFRMLDMYTGISNHWPEIDSIFSFDSSSSIKSQALTSLVRLGEYTQTALKVFESAILKDSSKSPVAGAGIHNLTIEVMNYLSNLSDYSNILSDILADQPPQSNNPVPESYFGFTDSDDSPAPPITRHMAWLILVLLCKLDVKAKYYKDVSLSYLFLANNLQHIVVNVRTSNLKYLLGDEWLSKHDAKVQKFAATYERLGWSHVTNALPEDPTAVSTLEQVKEIFRKFNSLFDQVYRKQSVCVVLDSRLRDDIKVRLARKIFRGYQAFYNAHSAAMRKERNSTAVVRFVPEDVGHRLSDLFFGTIDSGTYLSIEPSSSHSQGP</sequence>
<dbReference type="PANTHER" id="PTHR12542">
    <property type="entry name" value="EXOCYST COMPLEX PROTEIN EXO70"/>
    <property type="match status" value="1"/>
</dbReference>
<evidence type="ECO:0000259" key="4">
    <source>
        <dbReference type="Pfam" id="PF03081"/>
    </source>
</evidence>
<evidence type="ECO:0000313" key="6">
    <source>
        <dbReference type="Proteomes" id="UP000594638"/>
    </source>
</evidence>
<evidence type="ECO:0000256" key="3">
    <source>
        <dbReference type="RuleBase" id="RU365026"/>
    </source>
</evidence>
<accession>A0A8S0RZQ0</accession>
<feature type="domain" description="Exocyst complex subunit Exo70 C-terminal" evidence="4">
    <location>
        <begin position="247"/>
        <end position="608"/>
    </location>
</feature>
<dbReference type="InterPro" id="IPR004140">
    <property type="entry name" value="Exo70"/>
</dbReference>
<organism evidence="5 6">
    <name type="scientific">Olea europaea subsp. europaea</name>
    <dbReference type="NCBI Taxonomy" id="158383"/>
    <lineage>
        <taxon>Eukaryota</taxon>
        <taxon>Viridiplantae</taxon>
        <taxon>Streptophyta</taxon>
        <taxon>Embryophyta</taxon>
        <taxon>Tracheophyta</taxon>
        <taxon>Spermatophyta</taxon>
        <taxon>Magnoliopsida</taxon>
        <taxon>eudicotyledons</taxon>
        <taxon>Gunneridae</taxon>
        <taxon>Pentapetalae</taxon>
        <taxon>asterids</taxon>
        <taxon>lamiids</taxon>
        <taxon>Lamiales</taxon>
        <taxon>Oleaceae</taxon>
        <taxon>Oleeae</taxon>
        <taxon>Olea</taxon>
    </lineage>
</organism>
<dbReference type="Pfam" id="PF20669">
    <property type="entry name" value="Exo70_N"/>
    <property type="match status" value="1"/>
</dbReference>